<dbReference type="GO" id="GO:0005509">
    <property type="term" value="F:calcium ion binding"/>
    <property type="evidence" value="ECO:0007669"/>
    <property type="project" value="InterPro"/>
</dbReference>
<dbReference type="InterPro" id="IPR002048">
    <property type="entry name" value="EF_hand_dom"/>
</dbReference>
<reference evidence="2" key="1">
    <citation type="submission" date="2021-01" db="EMBL/GenBank/DDBJ databases">
        <title>Phytophthora aleatoria, a newly-described species from Pinus radiata is distinct from Phytophthora cactorum isolates based on comparative genomics.</title>
        <authorList>
            <person name="Mcdougal R."/>
            <person name="Panda P."/>
            <person name="Williams N."/>
            <person name="Studholme D.J."/>
        </authorList>
    </citation>
    <scope>NUCLEOTIDE SEQUENCE</scope>
    <source>
        <strain evidence="2">NZFS 4037</strain>
    </source>
</reference>
<dbReference type="PROSITE" id="PS00018">
    <property type="entry name" value="EF_HAND_1"/>
    <property type="match status" value="1"/>
</dbReference>
<evidence type="ECO:0000313" key="3">
    <source>
        <dbReference type="Proteomes" id="UP000709295"/>
    </source>
</evidence>
<accession>A0A8J5J3G3</accession>
<dbReference type="AlphaFoldDB" id="A0A8J5J3G3"/>
<dbReference type="Proteomes" id="UP000709295">
    <property type="component" value="Unassembled WGS sequence"/>
</dbReference>
<feature type="domain" description="EF-hand" evidence="1">
    <location>
        <begin position="44"/>
        <end position="77"/>
    </location>
</feature>
<dbReference type="InterPro" id="IPR018247">
    <property type="entry name" value="EF_Hand_1_Ca_BS"/>
</dbReference>
<protein>
    <recommendedName>
        <fullName evidence="1">EF-hand domain-containing protein</fullName>
    </recommendedName>
</protein>
<proteinExistence type="predicted"/>
<dbReference type="PROSITE" id="PS50222">
    <property type="entry name" value="EF_HAND_2"/>
    <property type="match status" value="1"/>
</dbReference>
<name>A0A8J5J3G3_9STRA</name>
<gene>
    <name evidence="2" type="ORF">JG688_00011921</name>
</gene>
<organism evidence="2 3">
    <name type="scientific">Phytophthora aleatoria</name>
    <dbReference type="NCBI Taxonomy" id="2496075"/>
    <lineage>
        <taxon>Eukaryota</taxon>
        <taxon>Sar</taxon>
        <taxon>Stramenopiles</taxon>
        <taxon>Oomycota</taxon>
        <taxon>Peronosporomycetes</taxon>
        <taxon>Peronosporales</taxon>
        <taxon>Peronosporaceae</taxon>
        <taxon>Phytophthora</taxon>
    </lineage>
</organism>
<dbReference type="EMBL" id="JAENGY010000866">
    <property type="protein sequence ID" value="KAG6955510.1"/>
    <property type="molecule type" value="Genomic_DNA"/>
</dbReference>
<comment type="caution">
    <text evidence="2">The sequence shown here is derived from an EMBL/GenBank/DDBJ whole genome shotgun (WGS) entry which is preliminary data.</text>
</comment>
<keyword evidence="3" id="KW-1185">Reference proteome</keyword>
<dbReference type="Pfam" id="PF13499">
    <property type="entry name" value="EF-hand_7"/>
    <property type="match status" value="1"/>
</dbReference>
<evidence type="ECO:0000259" key="1">
    <source>
        <dbReference type="PROSITE" id="PS50222"/>
    </source>
</evidence>
<sequence length="77" mass="8983">MHMKGRNGDHPSIPWMNGHHVAIFSWIKAQDMLHDIAEDLGEPLSDIELQYLAKEFDTDESGAISWTEFITWWKLPF</sequence>
<evidence type="ECO:0000313" key="2">
    <source>
        <dbReference type="EMBL" id="KAG6955510.1"/>
    </source>
</evidence>